<evidence type="ECO:0000256" key="5">
    <source>
        <dbReference type="ARBA" id="ARBA00023136"/>
    </source>
</evidence>
<feature type="transmembrane region" description="Helical" evidence="6">
    <location>
        <begin position="233"/>
        <end position="252"/>
    </location>
</feature>
<dbReference type="PANTHER" id="PTHR11101">
    <property type="entry name" value="PHOSPHATE TRANSPORTER"/>
    <property type="match status" value="1"/>
</dbReference>
<dbReference type="InterPro" id="IPR001204">
    <property type="entry name" value="Phos_transporter"/>
</dbReference>
<feature type="transmembrane region" description="Helical" evidence="6">
    <location>
        <begin position="93"/>
        <end position="112"/>
    </location>
</feature>
<protein>
    <submittedName>
        <fullName evidence="7">Inorganic phosphate transporter, PiT family</fullName>
    </submittedName>
</protein>
<dbReference type="Pfam" id="PF01384">
    <property type="entry name" value="PHO4"/>
    <property type="match status" value="1"/>
</dbReference>
<dbReference type="EMBL" id="FMKA01000001">
    <property type="protein sequence ID" value="SCP94811.1"/>
    <property type="molecule type" value="Genomic_DNA"/>
</dbReference>
<feature type="transmembrane region" description="Helical" evidence="6">
    <location>
        <begin position="16"/>
        <end position="34"/>
    </location>
</feature>
<name>A0A1D3TND3_9FIRM</name>
<feature type="transmembrane region" description="Helical" evidence="6">
    <location>
        <begin position="150"/>
        <end position="172"/>
    </location>
</feature>
<dbReference type="PANTHER" id="PTHR11101:SF80">
    <property type="entry name" value="PHOSPHATE TRANSPORTER"/>
    <property type="match status" value="1"/>
</dbReference>
<keyword evidence="8" id="KW-1185">Reference proteome</keyword>
<proteinExistence type="predicted"/>
<keyword evidence="2" id="KW-0813">Transport</keyword>
<accession>A0A1D3TND3</accession>
<feature type="transmembrane region" description="Helical" evidence="6">
    <location>
        <begin position="273"/>
        <end position="291"/>
    </location>
</feature>
<evidence type="ECO:0000256" key="4">
    <source>
        <dbReference type="ARBA" id="ARBA00022989"/>
    </source>
</evidence>
<feature type="transmembrane region" description="Helical" evidence="6">
    <location>
        <begin position="124"/>
        <end position="144"/>
    </location>
</feature>
<keyword evidence="5 6" id="KW-0472">Membrane</keyword>
<dbReference type="GO" id="GO:0035435">
    <property type="term" value="P:phosphate ion transmembrane transport"/>
    <property type="evidence" value="ECO:0007669"/>
    <property type="project" value="TreeGrafter"/>
</dbReference>
<dbReference type="GO" id="GO:0016020">
    <property type="term" value="C:membrane"/>
    <property type="evidence" value="ECO:0007669"/>
    <property type="project" value="UniProtKB-SubCell"/>
</dbReference>
<gene>
    <name evidence="7" type="ORF">SAMN05421730_100168</name>
</gene>
<evidence type="ECO:0000256" key="1">
    <source>
        <dbReference type="ARBA" id="ARBA00004141"/>
    </source>
</evidence>
<feature type="transmembrane region" description="Helical" evidence="6">
    <location>
        <begin position="55"/>
        <end position="81"/>
    </location>
</feature>
<evidence type="ECO:0000256" key="3">
    <source>
        <dbReference type="ARBA" id="ARBA00022692"/>
    </source>
</evidence>
<comment type="subcellular location">
    <subcellularLocation>
        <location evidence="1">Membrane</location>
        <topology evidence="1">Multi-pass membrane protein</topology>
    </subcellularLocation>
</comment>
<dbReference type="STRING" id="1619234.SAMN05421730_100168"/>
<evidence type="ECO:0000256" key="6">
    <source>
        <dbReference type="SAM" id="Phobius"/>
    </source>
</evidence>
<sequence length="350" mass="36972">MITFSDFLHAAVSNPYMLISLVLTVGVVIANGWANAPNAVASSVATRSVSPAKAILVAGIFNAMGLIAMTFINSSVALTIYRMVDFRGNQRHSLVALYAAMAAILIWTFAAWKIGIPTSQGHALIAAVSGAAVALQGGLSGIYWSEWVKVLYGLVLSVVLSVVLGFSLSLFTEMLFTNAVRRKTTPFFKKAQIGGAAALSFMNGAQDGQKLMGLFLLGLFLAKGNYGTDNVRIPLWIMVTCAFFTTAGTFIGGARIIRTVGLKMVKIEPYQGVAADLAASASLMIASLLGLPASLNQTKTMAVIGGGASRKLSAVNWGLVKGIVLTWIFTFPGCGLLGYMLAWLLIKLFG</sequence>
<dbReference type="AlphaFoldDB" id="A0A1D3TND3"/>
<evidence type="ECO:0000313" key="8">
    <source>
        <dbReference type="Proteomes" id="UP000199315"/>
    </source>
</evidence>
<evidence type="ECO:0000313" key="7">
    <source>
        <dbReference type="EMBL" id="SCP94811.1"/>
    </source>
</evidence>
<feature type="transmembrane region" description="Helical" evidence="6">
    <location>
        <begin position="324"/>
        <end position="346"/>
    </location>
</feature>
<keyword evidence="4 6" id="KW-1133">Transmembrane helix</keyword>
<dbReference type="Proteomes" id="UP000199315">
    <property type="component" value="Unassembled WGS sequence"/>
</dbReference>
<organism evidence="7 8">
    <name type="scientific">Anaerobium acetethylicum</name>
    <dbReference type="NCBI Taxonomy" id="1619234"/>
    <lineage>
        <taxon>Bacteria</taxon>
        <taxon>Bacillati</taxon>
        <taxon>Bacillota</taxon>
        <taxon>Clostridia</taxon>
        <taxon>Lachnospirales</taxon>
        <taxon>Lachnospiraceae</taxon>
        <taxon>Anaerobium</taxon>
    </lineage>
</organism>
<feature type="transmembrane region" description="Helical" evidence="6">
    <location>
        <begin position="211"/>
        <end position="227"/>
    </location>
</feature>
<reference evidence="7 8" key="1">
    <citation type="submission" date="2016-09" db="EMBL/GenBank/DDBJ databases">
        <authorList>
            <person name="Capua I."/>
            <person name="De Benedictis P."/>
            <person name="Joannis T."/>
            <person name="Lombin L.H."/>
            <person name="Cattoli G."/>
        </authorList>
    </citation>
    <scope>NUCLEOTIDE SEQUENCE [LARGE SCALE GENOMIC DNA]</scope>
    <source>
        <strain evidence="7 8">GluBS11</strain>
    </source>
</reference>
<dbReference type="GO" id="GO:0005315">
    <property type="term" value="F:phosphate transmembrane transporter activity"/>
    <property type="evidence" value="ECO:0007669"/>
    <property type="project" value="InterPro"/>
</dbReference>
<evidence type="ECO:0000256" key="2">
    <source>
        <dbReference type="ARBA" id="ARBA00022448"/>
    </source>
</evidence>
<keyword evidence="3 6" id="KW-0812">Transmembrane</keyword>